<accession>A0A4Y2S3M9</accession>
<dbReference type="EMBL" id="BGPR01019642">
    <property type="protein sequence ID" value="GBN82523.1"/>
    <property type="molecule type" value="Genomic_DNA"/>
</dbReference>
<comment type="caution">
    <text evidence="1">The sequence shown here is derived from an EMBL/GenBank/DDBJ whole genome shotgun (WGS) entry which is preliminary data.</text>
</comment>
<evidence type="ECO:0000313" key="2">
    <source>
        <dbReference type="Proteomes" id="UP000499080"/>
    </source>
</evidence>
<organism evidence="1 2">
    <name type="scientific">Araneus ventricosus</name>
    <name type="common">Orbweaver spider</name>
    <name type="synonym">Epeira ventricosa</name>
    <dbReference type="NCBI Taxonomy" id="182803"/>
    <lineage>
        <taxon>Eukaryota</taxon>
        <taxon>Metazoa</taxon>
        <taxon>Ecdysozoa</taxon>
        <taxon>Arthropoda</taxon>
        <taxon>Chelicerata</taxon>
        <taxon>Arachnida</taxon>
        <taxon>Araneae</taxon>
        <taxon>Araneomorphae</taxon>
        <taxon>Entelegynae</taxon>
        <taxon>Araneoidea</taxon>
        <taxon>Araneidae</taxon>
        <taxon>Araneus</taxon>
    </lineage>
</organism>
<dbReference type="AlphaFoldDB" id="A0A4Y2S3M9"/>
<reference evidence="1 2" key="1">
    <citation type="journal article" date="2019" name="Sci. Rep.">
        <title>Orb-weaving spider Araneus ventricosus genome elucidates the spidroin gene catalogue.</title>
        <authorList>
            <person name="Kono N."/>
            <person name="Nakamura H."/>
            <person name="Ohtoshi R."/>
            <person name="Moran D.A.P."/>
            <person name="Shinohara A."/>
            <person name="Yoshida Y."/>
            <person name="Fujiwara M."/>
            <person name="Mori M."/>
            <person name="Tomita M."/>
            <person name="Arakawa K."/>
        </authorList>
    </citation>
    <scope>NUCLEOTIDE SEQUENCE [LARGE SCALE GENOMIC DNA]</scope>
</reference>
<protein>
    <submittedName>
        <fullName evidence="1">Uncharacterized protein</fullName>
    </submittedName>
</protein>
<evidence type="ECO:0000313" key="1">
    <source>
        <dbReference type="EMBL" id="GBN82523.1"/>
    </source>
</evidence>
<keyword evidence="2" id="KW-1185">Reference proteome</keyword>
<gene>
    <name evidence="1" type="ORF">AVEN_186462_1</name>
</gene>
<proteinExistence type="predicted"/>
<dbReference type="Proteomes" id="UP000499080">
    <property type="component" value="Unassembled WGS sequence"/>
</dbReference>
<sequence length="76" mass="8391">MLSKQRILQGLLLEGTTGPSITPNLSSSGTVYWNQAFTARAAPREEVSGKNIKEAMDSPAVRGHRQVIMCRSRFRS</sequence>
<name>A0A4Y2S3M9_ARAVE</name>